<accession>A0ABT8FDJ7</accession>
<evidence type="ECO:0000313" key="3">
    <source>
        <dbReference type="Proteomes" id="UP001168620"/>
    </source>
</evidence>
<reference evidence="2" key="1">
    <citation type="submission" date="2023-06" db="EMBL/GenBank/DDBJ databases">
        <title>Draft genome sequence of Nocardioides sp. SOB77.</title>
        <authorList>
            <person name="Zhang G."/>
        </authorList>
    </citation>
    <scope>NUCLEOTIDE SEQUENCE</scope>
    <source>
        <strain evidence="2">SOB77</strain>
    </source>
</reference>
<keyword evidence="3" id="KW-1185">Reference proteome</keyword>
<comment type="caution">
    <text evidence="2">The sequence shown here is derived from an EMBL/GenBank/DDBJ whole genome shotgun (WGS) entry which is preliminary data.</text>
</comment>
<evidence type="ECO:0008006" key="4">
    <source>
        <dbReference type="Google" id="ProtNLM"/>
    </source>
</evidence>
<feature type="transmembrane region" description="Helical" evidence="1">
    <location>
        <begin position="62"/>
        <end position="82"/>
    </location>
</feature>
<keyword evidence="1" id="KW-0812">Transmembrane</keyword>
<proteinExistence type="predicted"/>
<keyword evidence="1" id="KW-0472">Membrane</keyword>
<dbReference type="Proteomes" id="UP001168620">
    <property type="component" value="Unassembled WGS sequence"/>
</dbReference>
<gene>
    <name evidence="2" type="ORF">QWY28_07395</name>
</gene>
<evidence type="ECO:0000256" key="1">
    <source>
        <dbReference type="SAM" id="Phobius"/>
    </source>
</evidence>
<evidence type="ECO:0000313" key="2">
    <source>
        <dbReference type="EMBL" id="MDN4172759.1"/>
    </source>
</evidence>
<protein>
    <recommendedName>
        <fullName evidence="4">PH domain-containing protein</fullName>
    </recommendedName>
</protein>
<keyword evidence="1" id="KW-1133">Transmembrane helix</keyword>
<dbReference type="RefSeq" id="WP_300951672.1">
    <property type="nucleotide sequence ID" value="NZ_JAUHJQ010000002.1"/>
</dbReference>
<feature type="transmembrane region" description="Helical" evidence="1">
    <location>
        <begin position="25"/>
        <end position="50"/>
    </location>
</feature>
<sequence>MPEPTPDHAGPDAPRGRSEVLTPALPVRVAATLVGALFGAALVWALAQVATGDLEWTTTNVIGFPLVVLIGVASVAGVVQAWTAKVWVDHDRDELHQVVFGKDVAMTLLPPTTARLDHKGAAVGSTVSGTWKVVVTHPDRQLTVNTPYVRDIADVLRILQPALERNPGLPADEVTRRALADPAGATG</sequence>
<name>A0ABT8FDJ7_9ACTN</name>
<dbReference type="EMBL" id="JAUHJQ010000002">
    <property type="protein sequence ID" value="MDN4172759.1"/>
    <property type="molecule type" value="Genomic_DNA"/>
</dbReference>
<organism evidence="2 3">
    <name type="scientific">Nocardioides oceani</name>
    <dbReference type="NCBI Taxonomy" id="3058369"/>
    <lineage>
        <taxon>Bacteria</taxon>
        <taxon>Bacillati</taxon>
        <taxon>Actinomycetota</taxon>
        <taxon>Actinomycetes</taxon>
        <taxon>Propionibacteriales</taxon>
        <taxon>Nocardioidaceae</taxon>
        <taxon>Nocardioides</taxon>
    </lineage>
</organism>